<dbReference type="InterPro" id="IPR036396">
    <property type="entry name" value="Cyt_P450_sf"/>
</dbReference>
<dbReference type="PANTHER" id="PTHR46696">
    <property type="entry name" value="P450, PUTATIVE (EUROFUNG)-RELATED"/>
    <property type="match status" value="1"/>
</dbReference>
<dbReference type="PANTHER" id="PTHR46696:SF3">
    <property type="entry name" value="PULCHERRIMINIC ACID SYNTHASE"/>
    <property type="match status" value="1"/>
</dbReference>
<dbReference type="AlphaFoldDB" id="A0A543KMC1"/>
<dbReference type="SUPFAM" id="SSF48264">
    <property type="entry name" value="Cytochrome P450"/>
    <property type="match status" value="1"/>
</dbReference>
<evidence type="ECO:0000256" key="2">
    <source>
        <dbReference type="RuleBase" id="RU000461"/>
    </source>
</evidence>
<keyword evidence="2" id="KW-0479">Metal-binding</keyword>
<evidence type="ECO:0000256" key="1">
    <source>
        <dbReference type="ARBA" id="ARBA00010617"/>
    </source>
</evidence>
<dbReference type="InterPro" id="IPR001128">
    <property type="entry name" value="Cyt_P450"/>
</dbReference>
<dbReference type="EMBL" id="VFPU01000001">
    <property type="protein sequence ID" value="TQM96216.1"/>
    <property type="molecule type" value="Genomic_DNA"/>
</dbReference>
<evidence type="ECO:0000313" key="4">
    <source>
        <dbReference type="Proteomes" id="UP000315133"/>
    </source>
</evidence>
<dbReference type="Pfam" id="PF00067">
    <property type="entry name" value="p450"/>
    <property type="match status" value="1"/>
</dbReference>
<dbReference type="Proteomes" id="UP000315133">
    <property type="component" value="Unassembled WGS sequence"/>
</dbReference>
<keyword evidence="2" id="KW-0408">Iron</keyword>
<sequence length="418" mass="46139">MSVSPAVSLELLADFDRVTADAPDVDRASVLARARAQAPVFWSEALDAWVITRHRDVRDVLRDPDNFRAVADGPGAPPYGRTFLHMEGHEHAKKVGVVASRIRSQNALRNGLEGRVADIARRVVADLRHDEPVELRRAFAMWIPLLAITELTGLGHGEQFEQWYRAVGSGGVASVTDPQARVRALEARAELEAFLEPFVANRRQDPGEDLVSALATAEYDGQPLGLDEIVSTVVFLLAAGVETTERVLTSLLRHAALHPEVWSWLRERREDDEALTAAAAEALRYFPPVNGLMRRTIAETDVAGVRVPEGQRVCLLLVSANRDAEVFDAPEEFRVDRYLGRGSAQFTAAGEIMPFGAGRHYCVGARLAQTEMIHALRELAHAVERIEPDGELPPDVGFMLRCPPSLPVILRPSDERER</sequence>
<name>A0A543KMC1_9MICO</name>
<comment type="similarity">
    <text evidence="1 2">Belongs to the cytochrome P450 family.</text>
</comment>
<keyword evidence="4" id="KW-1185">Reference proteome</keyword>
<dbReference type="InterPro" id="IPR002397">
    <property type="entry name" value="Cyt_P450_B"/>
</dbReference>
<protein>
    <submittedName>
        <fullName evidence="3">Pulcherriminic acid synthase</fullName>
    </submittedName>
</protein>
<dbReference type="GO" id="GO:0020037">
    <property type="term" value="F:heme binding"/>
    <property type="evidence" value="ECO:0007669"/>
    <property type="project" value="InterPro"/>
</dbReference>
<dbReference type="PRINTS" id="PR00359">
    <property type="entry name" value="BP450"/>
</dbReference>
<gene>
    <name evidence="3" type="ORF">FB476_1080</name>
</gene>
<evidence type="ECO:0000313" key="3">
    <source>
        <dbReference type="EMBL" id="TQM96216.1"/>
    </source>
</evidence>
<dbReference type="RefSeq" id="WP_141817866.1">
    <property type="nucleotide sequence ID" value="NZ_BAAAIL010000003.1"/>
</dbReference>
<dbReference type="PRINTS" id="PR00385">
    <property type="entry name" value="P450"/>
</dbReference>
<accession>A0A543KMC1</accession>
<dbReference type="OrthoDB" id="502624at2"/>
<dbReference type="GO" id="GO:0004497">
    <property type="term" value="F:monooxygenase activity"/>
    <property type="evidence" value="ECO:0007669"/>
    <property type="project" value="UniProtKB-KW"/>
</dbReference>
<dbReference type="GO" id="GO:0005506">
    <property type="term" value="F:iron ion binding"/>
    <property type="evidence" value="ECO:0007669"/>
    <property type="project" value="InterPro"/>
</dbReference>
<reference evidence="3 4" key="1">
    <citation type="submission" date="2019-06" db="EMBL/GenBank/DDBJ databases">
        <title>Sequencing the genomes of 1000 actinobacteria strains.</title>
        <authorList>
            <person name="Klenk H.-P."/>
        </authorList>
    </citation>
    <scope>NUCLEOTIDE SEQUENCE [LARGE SCALE GENOMIC DNA]</scope>
    <source>
        <strain evidence="3 4">DSM 12362</strain>
    </source>
</reference>
<keyword evidence="2" id="KW-0349">Heme</keyword>
<dbReference type="PROSITE" id="PS00086">
    <property type="entry name" value="CYTOCHROME_P450"/>
    <property type="match status" value="1"/>
</dbReference>
<organism evidence="3 4">
    <name type="scientific">Ornithinimicrobium humiphilum</name>
    <dbReference type="NCBI Taxonomy" id="125288"/>
    <lineage>
        <taxon>Bacteria</taxon>
        <taxon>Bacillati</taxon>
        <taxon>Actinomycetota</taxon>
        <taxon>Actinomycetes</taxon>
        <taxon>Micrococcales</taxon>
        <taxon>Ornithinimicrobiaceae</taxon>
        <taxon>Ornithinimicrobium</taxon>
    </lineage>
</organism>
<keyword evidence="2" id="KW-0560">Oxidoreductase</keyword>
<comment type="caution">
    <text evidence="3">The sequence shown here is derived from an EMBL/GenBank/DDBJ whole genome shotgun (WGS) entry which is preliminary data.</text>
</comment>
<dbReference type="InterPro" id="IPR017972">
    <property type="entry name" value="Cyt_P450_CS"/>
</dbReference>
<keyword evidence="2" id="KW-0503">Monooxygenase</keyword>
<proteinExistence type="inferred from homology"/>
<dbReference type="Gene3D" id="1.10.630.10">
    <property type="entry name" value="Cytochrome P450"/>
    <property type="match status" value="1"/>
</dbReference>
<dbReference type="GO" id="GO:0016705">
    <property type="term" value="F:oxidoreductase activity, acting on paired donors, with incorporation or reduction of molecular oxygen"/>
    <property type="evidence" value="ECO:0007669"/>
    <property type="project" value="InterPro"/>
</dbReference>